<proteinExistence type="predicted"/>
<accession>A0A5B7KDW0</accession>
<comment type="caution">
    <text evidence="1">The sequence shown here is derived from an EMBL/GenBank/DDBJ whole genome shotgun (WGS) entry which is preliminary data.</text>
</comment>
<sequence>MAAACSALSLRDCQGCVASERSNMALTSTLPLPTKIFYVGLQKLMWGIKIVKTEAINLVTA</sequence>
<name>A0A5B7KDW0_PORTR</name>
<dbReference type="OrthoDB" id="6084525at2759"/>
<reference evidence="1 2" key="1">
    <citation type="submission" date="2019-05" db="EMBL/GenBank/DDBJ databases">
        <title>Another draft genome of Portunus trituberculatus and its Hox gene families provides insights of decapod evolution.</title>
        <authorList>
            <person name="Jeong J.-H."/>
            <person name="Song I."/>
            <person name="Kim S."/>
            <person name="Choi T."/>
            <person name="Kim D."/>
            <person name="Ryu S."/>
            <person name="Kim W."/>
        </authorList>
    </citation>
    <scope>NUCLEOTIDE SEQUENCE [LARGE SCALE GENOMIC DNA]</scope>
    <source>
        <tissue evidence="1">Muscle</tissue>
    </source>
</reference>
<evidence type="ECO:0000313" key="1">
    <source>
        <dbReference type="EMBL" id="MPD05360.1"/>
    </source>
</evidence>
<evidence type="ECO:0000313" key="2">
    <source>
        <dbReference type="Proteomes" id="UP000324222"/>
    </source>
</evidence>
<dbReference type="Proteomes" id="UP000324222">
    <property type="component" value="Unassembled WGS sequence"/>
</dbReference>
<organism evidence="1 2">
    <name type="scientific">Portunus trituberculatus</name>
    <name type="common">Swimming crab</name>
    <name type="synonym">Neptunus trituberculatus</name>
    <dbReference type="NCBI Taxonomy" id="210409"/>
    <lineage>
        <taxon>Eukaryota</taxon>
        <taxon>Metazoa</taxon>
        <taxon>Ecdysozoa</taxon>
        <taxon>Arthropoda</taxon>
        <taxon>Crustacea</taxon>
        <taxon>Multicrustacea</taxon>
        <taxon>Malacostraca</taxon>
        <taxon>Eumalacostraca</taxon>
        <taxon>Eucarida</taxon>
        <taxon>Decapoda</taxon>
        <taxon>Pleocyemata</taxon>
        <taxon>Brachyura</taxon>
        <taxon>Eubrachyura</taxon>
        <taxon>Portunoidea</taxon>
        <taxon>Portunidae</taxon>
        <taxon>Portuninae</taxon>
        <taxon>Portunus</taxon>
    </lineage>
</organism>
<dbReference type="AlphaFoldDB" id="A0A5B7KDW0"/>
<keyword evidence="2" id="KW-1185">Reference proteome</keyword>
<protein>
    <submittedName>
        <fullName evidence="1">Uncharacterized protein</fullName>
    </submittedName>
</protein>
<gene>
    <name evidence="1" type="ORF">E2C01_101099</name>
</gene>
<dbReference type="EMBL" id="VSRR010145619">
    <property type="protein sequence ID" value="MPD05360.1"/>
    <property type="molecule type" value="Genomic_DNA"/>
</dbReference>